<name>A0A841FXQ8_9ACTN</name>
<evidence type="ECO:0000313" key="2">
    <source>
        <dbReference type="Proteomes" id="UP000548476"/>
    </source>
</evidence>
<organism evidence="1 2">
    <name type="scientific">Phytomonospora endophytica</name>
    <dbReference type="NCBI Taxonomy" id="714109"/>
    <lineage>
        <taxon>Bacteria</taxon>
        <taxon>Bacillati</taxon>
        <taxon>Actinomycetota</taxon>
        <taxon>Actinomycetes</taxon>
        <taxon>Micromonosporales</taxon>
        <taxon>Micromonosporaceae</taxon>
        <taxon>Phytomonospora</taxon>
    </lineage>
</organism>
<keyword evidence="2" id="KW-1185">Reference proteome</keyword>
<evidence type="ECO:0000313" key="1">
    <source>
        <dbReference type="EMBL" id="MBB6037249.1"/>
    </source>
</evidence>
<reference evidence="1 2" key="1">
    <citation type="submission" date="2020-08" db="EMBL/GenBank/DDBJ databases">
        <title>Genomic Encyclopedia of Type Strains, Phase IV (KMG-IV): sequencing the most valuable type-strain genomes for metagenomic binning, comparative biology and taxonomic classification.</title>
        <authorList>
            <person name="Goeker M."/>
        </authorList>
    </citation>
    <scope>NUCLEOTIDE SEQUENCE [LARGE SCALE GENOMIC DNA]</scope>
    <source>
        <strain evidence="1 2">YIM 65646</strain>
    </source>
</reference>
<dbReference type="Proteomes" id="UP000548476">
    <property type="component" value="Unassembled WGS sequence"/>
</dbReference>
<dbReference type="EMBL" id="JACHGT010000011">
    <property type="protein sequence ID" value="MBB6037249.1"/>
    <property type="molecule type" value="Genomic_DNA"/>
</dbReference>
<proteinExistence type="predicted"/>
<gene>
    <name evidence="1" type="ORF">HNR73_005122</name>
</gene>
<accession>A0A841FXQ8</accession>
<dbReference type="Pfam" id="PF23719">
    <property type="entry name" value="VapB"/>
    <property type="match status" value="1"/>
</dbReference>
<dbReference type="AlphaFoldDB" id="A0A841FXQ8"/>
<sequence length="126" mass="13996">MEATERSLSAVIFKGVLDERPYPDHGLTLKEWSAIPPRLVRLDRIITTKSVLALDRLLADDSTFYGDLFAHVVQWKNEWYMEDGLHRAVRAALRQRTAIHARVLVMTTDGVAVAAATGRAAVEGPA</sequence>
<protein>
    <submittedName>
        <fullName evidence="1">Arc/MetJ family transcription regulator</fullName>
    </submittedName>
</protein>
<dbReference type="InterPro" id="IPR014447">
    <property type="entry name" value="VapB-like_prob"/>
</dbReference>
<comment type="caution">
    <text evidence="1">The sequence shown here is derived from an EMBL/GenBank/DDBJ whole genome shotgun (WGS) entry which is preliminary data.</text>
</comment>